<sequence length="120" mass="13258">MGRVVQDQNLVVPAGTRRVIQVFMPRLQPLDSESVMLEPLEEVDGFRVPEGLCVFPSYTRVIRGKGCVTVANLGKTDITLRPQWKVAKVSYGRENTGAKEGQDEVGKKCLPKWLGSTGRS</sequence>
<gene>
    <name evidence="1" type="ORF">Pcinc_023924</name>
</gene>
<name>A0AAE1FBL5_PETCI</name>
<reference evidence="1" key="1">
    <citation type="submission" date="2023-10" db="EMBL/GenBank/DDBJ databases">
        <title>Genome assemblies of two species of porcelain crab, Petrolisthes cinctipes and Petrolisthes manimaculis (Anomura: Porcellanidae).</title>
        <authorList>
            <person name="Angst P."/>
        </authorList>
    </citation>
    <scope>NUCLEOTIDE SEQUENCE</scope>
    <source>
        <strain evidence="1">PB745_01</strain>
        <tissue evidence="1">Gill</tissue>
    </source>
</reference>
<proteinExistence type="predicted"/>
<comment type="caution">
    <text evidence="1">The sequence shown here is derived from an EMBL/GenBank/DDBJ whole genome shotgun (WGS) entry which is preliminary data.</text>
</comment>
<keyword evidence="2" id="KW-1185">Reference proteome</keyword>
<organism evidence="1 2">
    <name type="scientific">Petrolisthes cinctipes</name>
    <name type="common">Flat porcelain crab</name>
    <dbReference type="NCBI Taxonomy" id="88211"/>
    <lineage>
        <taxon>Eukaryota</taxon>
        <taxon>Metazoa</taxon>
        <taxon>Ecdysozoa</taxon>
        <taxon>Arthropoda</taxon>
        <taxon>Crustacea</taxon>
        <taxon>Multicrustacea</taxon>
        <taxon>Malacostraca</taxon>
        <taxon>Eumalacostraca</taxon>
        <taxon>Eucarida</taxon>
        <taxon>Decapoda</taxon>
        <taxon>Pleocyemata</taxon>
        <taxon>Anomura</taxon>
        <taxon>Galatheoidea</taxon>
        <taxon>Porcellanidae</taxon>
        <taxon>Petrolisthes</taxon>
    </lineage>
</organism>
<dbReference type="AlphaFoldDB" id="A0AAE1FBL5"/>
<dbReference type="EMBL" id="JAWQEG010002593">
    <property type="protein sequence ID" value="KAK3870898.1"/>
    <property type="molecule type" value="Genomic_DNA"/>
</dbReference>
<evidence type="ECO:0000313" key="1">
    <source>
        <dbReference type="EMBL" id="KAK3870898.1"/>
    </source>
</evidence>
<accession>A0AAE1FBL5</accession>
<dbReference type="Proteomes" id="UP001286313">
    <property type="component" value="Unassembled WGS sequence"/>
</dbReference>
<protein>
    <submittedName>
        <fullName evidence="1">Uncharacterized protein</fullName>
    </submittedName>
</protein>
<evidence type="ECO:0000313" key="2">
    <source>
        <dbReference type="Proteomes" id="UP001286313"/>
    </source>
</evidence>